<accession>A0A9D1JF61</accession>
<protein>
    <submittedName>
        <fullName evidence="1">Uncharacterized protein</fullName>
    </submittedName>
</protein>
<evidence type="ECO:0000313" key="1">
    <source>
        <dbReference type="EMBL" id="HIR92126.1"/>
    </source>
</evidence>
<reference evidence="1" key="2">
    <citation type="journal article" date="2021" name="PeerJ">
        <title>Extensive microbial diversity within the chicken gut microbiome revealed by metagenomics and culture.</title>
        <authorList>
            <person name="Gilroy R."/>
            <person name="Ravi A."/>
            <person name="Getino M."/>
            <person name="Pursley I."/>
            <person name="Horton D.L."/>
            <person name="Alikhan N.F."/>
            <person name="Baker D."/>
            <person name="Gharbi K."/>
            <person name="Hall N."/>
            <person name="Watson M."/>
            <person name="Adriaenssens E.M."/>
            <person name="Foster-Nyarko E."/>
            <person name="Jarju S."/>
            <person name="Secka A."/>
            <person name="Antonio M."/>
            <person name="Oren A."/>
            <person name="Chaudhuri R.R."/>
            <person name="La Ragione R."/>
            <person name="Hildebrand F."/>
            <person name="Pallen M.J."/>
        </authorList>
    </citation>
    <scope>NUCLEOTIDE SEQUENCE</scope>
    <source>
        <strain evidence="1">ChiSxjej1B13-7041</strain>
    </source>
</reference>
<organism evidence="1 2">
    <name type="scientific">Candidatus Egerieimonas intestinavium</name>
    <dbReference type="NCBI Taxonomy" id="2840777"/>
    <lineage>
        <taxon>Bacteria</taxon>
        <taxon>Bacillati</taxon>
        <taxon>Bacillota</taxon>
        <taxon>Clostridia</taxon>
        <taxon>Lachnospirales</taxon>
        <taxon>Lachnospiraceae</taxon>
        <taxon>Lachnospiraceae incertae sedis</taxon>
        <taxon>Candidatus Egerieimonas</taxon>
    </lineage>
</organism>
<comment type="caution">
    <text evidence="1">The sequence shown here is derived from an EMBL/GenBank/DDBJ whole genome shotgun (WGS) entry which is preliminary data.</text>
</comment>
<dbReference type="Proteomes" id="UP000886841">
    <property type="component" value="Unassembled WGS sequence"/>
</dbReference>
<evidence type="ECO:0000313" key="2">
    <source>
        <dbReference type="Proteomes" id="UP000886841"/>
    </source>
</evidence>
<dbReference type="EMBL" id="DVHU01000013">
    <property type="protein sequence ID" value="HIR92126.1"/>
    <property type="molecule type" value="Genomic_DNA"/>
</dbReference>
<reference evidence="1" key="1">
    <citation type="submission" date="2020-10" db="EMBL/GenBank/DDBJ databases">
        <authorList>
            <person name="Gilroy R."/>
        </authorList>
    </citation>
    <scope>NUCLEOTIDE SEQUENCE</scope>
    <source>
        <strain evidence="1">ChiSxjej1B13-7041</strain>
    </source>
</reference>
<proteinExistence type="predicted"/>
<sequence length="201" mass="22477">MKKFLKHCNRGLLLSLAVLLGLIIYLKIDGIRFEDAKPDIESTVTDYLAEVKKTNLADTKEKISLGHSLLGRYWSPHALTSGTYYGQEKDSMEAYLNSLASQGDLTQVTDYVDVIRDIQVSKFGPGCAKAVVSYDASLTLAEPDTNYLILGLQSDYYFDYYTASAQTESPQLNRSLMVTFYLQETEGQWQIIGISAENAEE</sequence>
<gene>
    <name evidence="1" type="ORF">IAB98_01725</name>
</gene>
<dbReference type="AlphaFoldDB" id="A0A9D1JF61"/>
<name>A0A9D1JF61_9FIRM</name>